<dbReference type="AlphaFoldDB" id="A0A921G0P4"/>
<reference evidence="2" key="2">
    <citation type="submission" date="2021-09" db="EMBL/GenBank/DDBJ databases">
        <authorList>
            <person name="Gilroy R."/>
        </authorList>
    </citation>
    <scope>NUCLEOTIDE SEQUENCE</scope>
    <source>
        <strain evidence="2">CHK171-7178</strain>
    </source>
</reference>
<dbReference type="Pfam" id="PF09560">
    <property type="entry name" value="Spore_YunB"/>
    <property type="match status" value="1"/>
</dbReference>
<dbReference type="Proteomes" id="UP000698173">
    <property type="component" value="Unassembled WGS sequence"/>
</dbReference>
<protein>
    <submittedName>
        <fullName evidence="2">Sporulation protein YunB</fullName>
    </submittedName>
</protein>
<feature type="transmembrane region" description="Helical" evidence="1">
    <location>
        <begin position="18"/>
        <end position="37"/>
    </location>
</feature>
<keyword evidence="1" id="KW-0472">Membrane</keyword>
<keyword evidence="1" id="KW-0812">Transmembrane</keyword>
<gene>
    <name evidence="2" type="primary">yunB</name>
    <name evidence="2" type="ORF">K8V56_12135</name>
</gene>
<sequence length="256" mass="28209">MKFQGQVTRRSRKKKRKLLPFLLPTIIIAVSLFFYTVNTRLTPIYVQYAEVQTEKIASHVISKAINSRIANVLDVNEIIVDASTNTEGGAAWKFNTEIINRVLAETQQLVESHLQQAEEGNLDMLPMQSGIEFDPQAMESQGGVVFFVPIGQATNIPLLGNLGPKIPIRFHVIGEVSATIDTETRSFGINSVYVEVNILLTVNVQIIVPLATEKSVVKQKIPVAMGLIHGTVPDYYNSGSGNPPNLQIPLPDNFAE</sequence>
<dbReference type="PIRSF" id="PIRSF021383">
    <property type="entry name" value="YunB"/>
    <property type="match status" value="1"/>
</dbReference>
<reference evidence="2" key="1">
    <citation type="journal article" date="2021" name="PeerJ">
        <title>Extensive microbial diversity within the chicken gut microbiome revealed by metagenomics and culture.</title>
        <authorList>
            <person name="Gilroy R."/>
            <person name="Ravi A."/>
            <person name="Getino M."/>
            <person name="Pursley I."/>
            <person name="Horton D.L."/>
            <person name="Alikhan N.F."/>
            <person name="Baker D."/>
            <person name="Gharbi K."/>
            <person name="Hall N."/>
            <person name="Watson M."/>
            <person name="Adriaenssens E.M."/>
            <person name="Foster-Nyarko E."/>
            <person name="Jarju S."/>
            <person name="Secka A."/>
            <person name="Antonio M."/>
            <person name="Oren A."/>
            <person name="Chaudhuri R.R."/>
            <person name="La Ragione R."/>
            <person name="Hildebrand F."/>
            <person name="Pallen M.J."/>
        </authorList>
    </citation>
    <scope>NUCLEOTIDE SEQUENCE</scope>
    <source>
        <strain evidence="2">CHK171-7178</strain>
    </source>
</reference>
<keyword evidence="1" id="KW-1133">Transmembrane helix</keyword>
<accession>A0A921G0P4</accession>
<evidence type="ECO:0000313" key="3">
    <source>
        <dbReference type="Proteomes" id="UP000698173"/>
    </source>
</evidence>
<name>A0A921G0P4_SPOPS</name>
<proteinExistence type="predicted"/>
<dbReference type="NCBIfam" id="TIGR02832">
    <property type="entry name" value="spo_yunB"/>
    <property type="match status" value="1"/>
</dbReference>
<evidence type="ECO:0000313" key="2">
    <source>
        <dbReference type="EMBL" id="HJF32507.1"/>
    </source>
</evidence>
<dbReference type="EMBL" id="DYWT01000199">
    <property type="protein sequence ID" value="HJF32507.1"/>
    <property type="molecule type" value="Genomic_DNA"/>
</dbReference>
<evidence type="ECO:0000256" key="1">
    <source>
        <dbReference type="SAM" id="Phobius"/>
    </source>
</evidence>
<comment type="caution">
    <text evidence="2">The sequence shown here is derived from an EMBL/GenBank/DDBJ whole genome shotgun (WGS) entry which is preliminary data.</text>
</comment>
<organism evidence="2 3">
    <name type="scientific">Sporosarcina psychrophila</name>
    <name type="common">Bacillus psychrophilus</name>
    <dbReference type="NCBI Taxonomy" id="1476"/>
    <lineage>
        <taxon>Bacteria</taxon>
        <taxon>Bacillati</taxon>
        <taxon>Bacillota</taxon>
        <taxon>Bacilli</taxon>
        <taxon>Bacillales</taxon>
        <taxon>Caryophanaceae</taxon>
        <taxon>Sporosarcina</taxon>
    </lineage>
</organism>
<dbReference type="InterPro" id="IPR014197">
    <property type="entry name" value="Sporulation_prot_YunB"/>
</dbReference>